<dbReference type="OrthoDB" id="9801773at2"/>
<accession>A0A1I1AUD7</accession>
<dbReference type="Gene3D" id="3.40.50.720">
    <property type="entry name" value="NAD(P)-binding Rossmann-like Domain"/>
    <property type="match status" value="1"/>
</dbReference>
<comment type="similarity">
    <text evidence="1">Belongs to the NAD(P)-dependent epimerase/dehydratase family. SDR39U1 subfamily.</text>
</comment>
<dbReference type="InterPro" id="IPR013549">
    <property type="entry name" value="DUF1731"/>
</dbReference>
<dbReference type="Proteomes" id="UP000233565">
    <property type="component" value="Unassembled WGS sequence"/>
</dbReference>
<dbReference type="NCBIfam" id="TIGR01777">
    <property type="entry name" value="yfcH"/>
    <property type="match status" value="1"/>
</dbReference>
<evidence type="ECO:0000313" key="4">
    <source>
        <dbReference type="EMBL" id="PKH39537.1"/>
    </source>
</evidence>
<reference evidence="5" key="1">
    <citation type="submission" date="2016-10" db="EMBL/GenBank/DDBJ databases">
        <authorList>
            <person name="de Groot N.N."/>
        </authorList>
    </citation>
    <scope>NUCLEOTIDE SEQUENCE [LARGE SCALE GENOMIC DNA]</scope>
    <source>
        <strain evidence="5">CGMCC 1.10697</strain>
    </source>
</reference>
<gene>
    <name evidence="4" type="ORF">CXG46_14085</name>
    <name evidence="5" type="ORF">SAMN05192575_11039</name>
</gene>
<dbReference type="Pfam" id="PF08338">
    <property type="entry name" value="DUF1731"/>
    <property type="match status" value="1"/>
</dbReference>
<evidence type="ECO:0000256" key="1">
    <source>
        <dbReference type="ARBA" id="ARBA00009353"/>
    </source>
</evidence>
<evidence type="ECO:0000259" key="2">
    <source>
        <dbReference type="Pfam" id="PF01370"/>
    </source>
</evidence>
<evidence type="ECO:0000259" key="3">
    <source>
        <dbReference type="Pfam" id="PF08338"/>
    </source>
</evidence>
<organism evidence="5 6">
    <name type="scientific">Nocardioides alpinus</name>
    <dbReference type="NCBI Taxonomy" id="748909"/>
    <lineage>
        <taxon>Bacteria</taxon>
        <taxon>Bacillati</taxon>
        <taxon>Actinomycetota</taxon>
        <taxon>Actinomycetes</taxon>
        <taxon>Propionibacteriales</taxon>
        <taxon>Nocardioidaceae</taxon>
        <taxon>Nocardioides</taxon>
    </lineage>
</organism>
<dbReference type="InterPro" id="IPR036291">
    <property type="entry name" value="NAD(P)-bd_dom_sf"/>
</dbReference>
<dbReference type="EMBL" id="PJBV01000023">
    <property type="protein sequence ID" value="PKH39537.1"/>
    <property type="molecule type" value="Genomic_DNA"/>
</dbReference>
<dbReference type="InterPro" id="IPR001509">
    <property type="entry name" value="Epimerase_deHydtase"/>
</dbReference>
<evidence type="ECO:0000313" key="5">
    <source>
        <dbReference type="EMBL" id="SFB39933.1"/>
    </source>
</evidence>
<dbReference type="Pfam" id="PF01370">
    <property type="entry name" value="Epimerase"/>
    <property type="match status" value="1"/>
</dbReference>
<sequence length="296" mass="31392">MRVVIAGASGFLGTHLSTHLRVHGHEVTALVRRETASAHESRWDPRTGELDAELVSRADAVVNLAGASIAGNPHSKKWTQEVMDSRVSTTRLLARTIAAAERPPAFIAGNGISWYGDHDGAPVTEDTQTTGDAFLTRVARAWESAADEAVAAGARVCVLRTAPVMDKSSPPLKQLRLLFQMGGGARLGSGEQYMPMISLRDWVGAVSYLVESRDVSGAFNLCCPTAPTNAEFTQALASALHRKAFLAVPSALLKPAAGDLAPELLGSINARPAALERAGYDFEDEDVREVLAAALA</sequence>
<feature type="domain" description="DUF1731" evidence="3">
    <location>
        <begin position="248"/>
        <end position="293"/>
    </location>
</feature>
<dbReference type="PANTHER" id="PTHR11092">
    <property type="entry name" value="SUGAR NUCLEOTIDE EPIMERASE RELATED"/>
    <property type="match status" value="1"/>
</dbReference>
<dbReference type="EMBL" id="FOKC01000010">
    <property type="protein sequence ID" value="SFB39933.1"/>
    <property type="molecule type" value="Genomic_DNA"/>
</dbReference>
<evidence type="ECO:0000313" key="7">
    <source>
        <dbReference type="Proteomes" id="UP000233565"/>
    </source>
</evidence>
<dbReference type="PANTHER" id="PTHR11092:SF0">
    <property type="entry name" value="EPIMERASE FAMILY PROTEIN SDR39U1"/>
    <property type="match status" value="1"/>
</dbReference>
<name>A0A1I1AUD7_9ACTN</name>
<keyword evidence="7" id="KW-1185">Reference proteome</keyword>
<dbReference type="STRING" id="748909.SAMN05192575_11039"/>
<protein>
    <submittedName>
        <fullName evidence="4">TIGR01777 family protein</fullName>
    </submittedName>
</protein>
<dbReference type="RefSeq" id="WP_091200591.1">
    <property type="nucleotide sequence ID" value="NZ_FOKC01000010.1"/>
</dbReference>
<dbReference type="AlphaFoldDB" id="A0A1I1AUD7"/>
<feature type="domain" description="NAD-dependent epimerase/dehydratase" evidence="2">
    <location>
        <begin position="3"/>
        <end position="220"/>
    </location>
</feature>
<dbReference type="SUPFAM" id="SSF51735">
    <property type="entry name" value="NAD(P)-binding Rossmann-fold domains"/>
    <property type="match status" value="1"/>
</dbReference>
<reference evidence="4 7" key="2">
    <citation type="submission" date="2017-12" db="EMBL/GenBank/DDBJ databases">
        <title>Pharmacopeia of the Arctic Ocean.</title>
        <authorList>
            <person name="Collins E."/>
            <person name="Ducluzeau A.-L."/>
        </authorList>
    </citation>
    <scope>NUCLEOTIDE SEQUENCE [LARGE SCALE GENOMIC DNA]</scope>
    <source>
        <strain evidence="4 7">DSM 23325</strain>
    </source>
</reference>
<dbReference type="Proteomes" id="UP000199113">
    <property type="component" value="Unassembled WGS sequence"/>
</dbReference>
<evidence type="ECO:0000313" key="6">
    <source>
        <dbReference type="Proteomes" id="UP000199113"/>
    </source>
</evidence>
<dbReference type="InterPro" id="IPR010099">
    <property type="entry name" value="SDR39U1"/>
</dbReference>
<proteinExistence type="inferred from homology"/>